<gene>
    <name evidence="2" type="ORF">Sliba_33630</name>
</gene>
<dbReference type="SUPFAM" id="SSF50370">
    <property type="entry name" value="Ricin B-like lectins"/>
    <property type="match status" value="1"/>
</dbReference>
<organism evidence="2 3">
    <name type="scientific">Streptomyces nigrescens</name>
    <dbReference type="NCBI Taxonomy" id="1920"/>
    <lineage>
        <taxon>Bacteria</taxon>
        <taxon>Bacillati</taxon>
        <taxon>Actinomycetota</taxon>
        <taxon>Actinomycetes</taxon>
        <taxon>Kitasatosporales</taxon>
        <taxon>Streptomycetaceae</taxon>
        <taxon>Streptomyces</taxon>
    </lineage>
</organism>
<dbReference type="Pfam" id="PF14200">
    <property type="entry name" value="RicinB_lectin_2"/>
    <property type="match status" value="1"/>
</dbReference>
<dbReference type="EMBL" id="BLIP01000001">
    <property type="protein sequence ID" value="GFE22910.1"/>
    <property type="molecule type" value="Genomic_DNA"/>
</dbReference>
<protein>
    <recommendedName>
        <fullName evidence="1">Ricin B lectin domain-containing protein</fullName>
    </recommendedName>
</protein>
<dbReference type="Proteomes" id="UP000429552">
    <property type="component" value="Unassembled WGS sequence"/>
</dbReference>
<accession>A0A640TI83</accession>
<dbReference type="Gene3D" id="2.80.10.50">
    <property type="match status" value="1"/>
</dbReference>
<evidence type="ECO:0000313" key="3">
    <source>
        <dbReference type="Proteomes" id="UP000429552"/>
    </source>
</evidence>
<feature type="domain" description="Ricin B lectin" evidence="1">
    <location>
        <begin position="95"/>
        <end position="169"/>
    </location>
</feature>
<dbReference type="AlphaFoldDB" id="A0A640TI83"/>
<comment type="caution">
    <text evidence="2">The sequence shown here is derived from an EMBL/GenBank/DDBJ whole genome shotgun (WGS) entry which is preliminary data.</text>
</comment>
<evidence type="ECO:0000313" key="2">
    <source>
        <dbReference type="EMBL" id="GFE22910.1"/>
    </source>
</evidence>
<evidence type="ECO:0000259" key="1">
    <source>
        <dbReference type="Pfam" id="PF14200"/>
    </source>
</evidence>
<dbReference type="PROSITE" id="PS50231">
    <property type="entry name" value="RICIN_B_LECTIN"/>
    <property type="match status" value="1"/>
</dbReference>
<dbReference type="InterPro" id="IPR000772">
    <property type="entry name" value="Ricin_B_lectin"/>
</dbReference>
<sequence>MLIVNTLRSRVLRVRFLLIAFAAMAFTAGMMSPLGAVQARAADGECTTELECLVAYSKLEAPNWRVLDIGRGWGGDGMAALGSAYVYPKNGNGSDNQRFQFRNTGDGSFQMVVRDSKKCVSRDSPIQLREVDCANNEDQKWYLQPSPSGGFMIRSVKDDMCLNARGGHSGQNFVYHSNQVTTNTCAQGDQASFFSIQDMSLPEESGHNTQAMRTLAAEYAMTKCDKDKSYCKWETTQQGEAVPGNPICRGNPVKNSGTEPATTKFVQSETSINSETVGGFIQNSIESGVELSLGKSDVASLKISQKFSRTWQSNYARTTGEQKTWSQEVTPTIPAGQWAWLEERPMTRKLTGKFVFGMNDWAQWEFSGDSNNPMVANIVLGGDGSKNNSLWEIKTGTTPPASC</sequence>
<proteinExistence type="predicted"/>
<name>A0A640TI83_STRNI</name>
<dbReference type="InterPro" id="IPR035992">
    <property type="entry name" value="Ricin_B-like_lectins"/>
</dbReference>
<dbReference type="CDD" id="cd00161">
    <property type="entry name" value="beta-trefoil_Ricin-like"/>
    <property type="match status" value="1"/>
</dbReference>
<reference evidence="2 3" key="1">
    <citation type="submission" date="2019-12" db="EMBL/GenBank/DDBJ databases">
        <title>Whole genome shotgun sequence of Streptomyces libani subsp. libani NBRC 13452.</title>
        <authorList>
            <person name="Ichikawa N."/>
            <person name="Kimura A."/>
            <person name="Kitahashi Y."/>
            <person name="Komaki H."/>
            <person name="Tamura T."/>
        </authorList>
    </citation>
    <scope>NUCLEOTIDE SEQUENCE [LARGE SCALE GENOMIC DNA]</scope>
    <source>
        <strain evidence="2 3">NBRC 13452</strain>
    </source>
</reference>